<proteinExistence type="predicted"/>
<dbReference type="AlphaFoldDB" id="A0A8S3JJM9"/>
<comment type="caution">
    <text evidence="1">The sequence shown here is derived from an EMBL/GenBank/DDBJ whole genome shotgun (WGS) entry which is preliminary data.</text>
</comment>
<reference evidence="1" key="1">
    <citation type="submission" date="2021-02" db="EMBL/GenBank/DDBJ databases">
        <authorList>
            <person name="Nowell W R."/>
        </authorList>
    </citation>
    <scope>NUCLEOTIDE SEQUENCE</scope>
</reference>
<evidence type="ECO:0000313" key="1">
    <source>
        <dbReference type="EMBL" id="CAF5216844.1"/>
    </source>
</evidence>
<dbReference type="Proteomes" id="UP000676336">
    <property type="component" value="Unassembled WGS sequence"/>
</dbReference>
<dbReference type="EMBL" id="CAJOBI010344648">
    <property type="protein sequence ID" value="CAF5216844.1"/>
    <property type="molecule type" value="Genomic_DNA"/>
</dbReference>
<feature type="non-terminal residue" evidence="1">
    <location>
        <position position="52"/>
    </location>
</feature>
<organism evidence="1 2">
    <name type="scientific">Rotaria magnacalcarata</name>
    <dbReference type="NCBI Taxonomy" id="392030"/>
    <lineage>
        <taxon>Eukaryota</taxon>
        <taxon>Metazoa</taxon>
        <taxon>Spiralia</taxon>
        <taxon>Gnathifera</taxon>
        <taxon>Rotifera</taxon>
        <taxon>Eurotatoria</taxon>
        <taxon>Bdelloidea</taxon>
        <taxon>Philodinida</taxon>
        <taxon>Philodinidae</taxon>
        <taxon>Rotaria</taxon>
    </lineage>
</organism>
<sequence length="52" mass="5819">MSIAVHDDQETILVGIPQLDLVVILYFNSSNQFELIMEHESLQNGVAFGRSV</sequence>
<gene>
    <name evidence="1" type="ORF">SMN809_LOCUS80212</name>
</gene>
<name>A0A8S3JJM9_9BILA</name>
<evidence type="ECO:0000313" key="2">
    <source>
        <dbReference type="Proteomes" id="UP000676336"/>
    </source>
</evidence>
<accession>A0A8S3JJM9</accession>
<protein>
    <submittedName>
        <fullName evidence="1">Uncharacterized protein</fullName>
    </submittedName>
</protein>